<keyword evidence="4" id="KW-0560">Oxidoreductase</keyword>
<keyword evidence="4" id="KW-0223">Dioxygenase</keyword>
<dbReference type="Proteomes" id="UP000315522">
    <property type="component" value="Unassembled WGS sequence"/>
</dbReference>
<organism evidence="4 5">
    <name type="scientific">Lachnellula willkommii</name>
    <dbReference type="NCBI Taxonomy" id="215461"/>
    <lineage>
        <taxon>Eukaryota</taxon>
        <taxon>Fungi</taxon>
        <taxon>Dikarya</taxon>
        <taxon>Ascomycota</taxon>
        <taxon>Pezizomycotina</taxon>
        <taxon>Leotiomycetes</taxon>
        <taxon>Helotiales</taxon>
        <taxon>Lachnaceae</taxon>
        <taxon>Lachnellula</taxon>
    </lineage>
</organism>
<dbReference type="Gene3D" id="2.60.120.330">
    <property type="entry name" value="B-lactam Antibiotic, Isopenicillin N Synthase, Chain"/>
    <property type="match status" value="1"/>
</dbReference>
<reference evidence="4 5" key="1">
    <citation type="submission" date="2018-05" db="EMBL/GenBank/DDBJ databases">
        <title>Genome sequencing and assembly of the regulated plant pathogen Lachnellula willkommii and related sister species for the development of diagnostic species identification markers.</title>
        <authorList>
            <person name="Giroux E."/>
            <person name="Bilodeau G."/>
        </authorList>
    </citation>
    <scope>NUCLEOTIDE SEQUENCE [LARGE SCALE GENOMIC DNA]</scope>
    <source>
        <strain evidence="4 5">CBS 172.35</strain>
    </source>
</reference>
<comment type="caution">
    <text evidence="4">The sequence shown here is derived from an EMBL/GenBank/DDBJ whole genome shotgun (WGS) entry which is preliminary data.</text>
</comment>
<comment type="similarity">
    <text evidence="1">Belongs to the iron/ascorbate-dependent oxidoreductase family.</text>
</comment>
<dbReference type="GO" id="GO:0051213">
    <property type="term" value="F:dioxygenase activity"/>
    <property type="evidence" value="ECO:0007669"/>
    <property type="project" value="UniProtKB-KW"/>
</dbReference>
<name>A0A559MM92_9HELO</name>
<evidence type="ECO:0000259" key="2">
    <source>
        <dbReference type="Pfam" id="PF03171"/>
    </source>
</evidence>
<sequence>MGSIENNVPESIPTVDISPFLDPDASPAAVSNVVETMRHACTTYGFFYLVGYEVQEADRLKALECAKRFFSLPHEEKMDVWIGKAMGRSFRGYEPPSLQIHKEGLLPDTKEGYILGLETPADAPGAGTFHTGPNQWPKSLSDEEFRSPLMDYHGKMIEMVKVLLKILARGLPKSWNCPPDVFDELTIKPSVPMRLLHYPPQPVRHENQFGGKNLSLMSLAVCSDAPLGEHTDFGNVSVLLQEEGTEGLEVFYPPTKTWIPVPVKTNSYVINMGDMMQKWTAGYYRSALTTIATPKLEAAIHPGLKPGPSAVLQTASEYQIELM</sequence>
<dbReference type="InterPro" id="IPR026992">
    <property type="entry name" value="DIOX_N"/>
</dbReference>
<dbReference type="InterPro" id="IPR027443">
    <property type="entry name" value="IPNS-like_sf"/>
</dbReference>
<dbReference type="AlphaFoldDB" id="A0A559MM92"/>
<evidence type="ECO:0000256" key="1">
    <source>
        <dbReference type="ARBA" id="ARBA00008056"/>
    </source>
</evidence>
<evidence type="ECO:0000313" key="4">
    <source>
        <dbReference type="EMBL" id="TVY94074.1"/>
    </source>
</evidence>
<evidence type="ECO:0000313" key="5">
    <source>
        <dbReference type="Proteomes" id="UP000315522"/>
    </source>
</evidence>
<protein>
    <submittedName>
        <fullName evidence="4">2-oxoglutarate-dependent dioxygenase</fullName>
    </submittedName>
</protein>
<feature type="domain" description="Non-haem dioxygenase N-terminal" evidence="3">
    <location>
        <begin position="12"/>
        <end position="138"/>
    </location>
</feature>
<dbReference type="InterPro" id="IPR044861">
    <property type="entry name" value="IPNS-like_FE2OG_OXY"/>
</dbReference>
<dbReference type="Pfam" id="PF14226">
    <property type="entry name" value="DIOX_N"/>
    <property type="match status" value="1"/>
</dbReference>
<proteinExistence type="inferred from homology"/>
<evidence type="ECO:0000259" key="3">
    <source>
        <dbReference type="Pfam" id="PF14226"/>
    </source>
</evidence>
<dbReference type="Pfam" id="PF03171">
    <property type="entry name" value="2OG-FeII_Oxy"/>
    <property type="match status" value="1"/>
</dbReference>
<dbReference type="InterPro" id="IPR050231">
    <property type="entry name" value="Iron_ascorbate_oxido_reductase"/>
</dbReference>
<accession>A0A559MM92</accession>
<keyword evidence="5" id="KW-1185">Reference proteome</keyword>
<dbReference type="SUPFAM" id="SSF51197">
    <property type="entry name" value="Clavaminate synthase-like"/>
    <property type="match status" value="1"/>
</dbReference>
<dbReference type="PANTHER" id="PTHR47990">
    <property type="entry name" value="2-OXOGLUTARATE (2OG) AND FE(II)-DEPENDENT OXYGENASE SUPERFAMILY PROTEIN-RELATED"/>
    <property type="match status" value="1"/>
</dbReference>
<dbReference type="EMBL" id="QGML01000045">
    <property type="protein sequence ID" value="TVY94074.1"/>
    <property type="molecule type" value="Genomic_DNA"/>
</dbReference>
<feature type="domain" description="Isopenicillin N synthase-like Fe(2+) 2OG dioxygenase" evidence="2">
    <location>
        <begin position="194"/>
        <end position="288"/>
    </location>
</feature>
<gene>
    <name evidence="4" type="primary">tropC</name>
    <name evidence="4" type="ORF">LAWI1_G000524</name>
</gene>